<accession>A0A1M6Z7R1</accession>
<keyword evidence="2" id="KW-0238">DNA-binding</keyword>
<dbReference type="InterPro" id="IPR002577">
    <property type="entry name" value="HTH_HxlR"/>
</dbReference>
<dbReference type="PROSITE" id="PS51118">
    <property type="entry name" value="HTH_HXLR"/>
    <property type="match status" value="1"/>
</dbReference>
<dbReference type="InterPro" id="IPR036390">
    <property type="entry name" value="WH_DNA-bd_sf"/>
</dbReference>
<reference evidence="8" key="4">
    <citation type="journal article" date="2019" name="Int. J. Syst. Evol. Microbiol.">
        <title>The Global Catalogue of Microorganisms (GCM) 10K type strain sequencing project: providing services to taxonomists for standard genome sequencing and annotation.</title>
        <authorList>
            <consortium name="The Broad Institute Genomics Platform"/>
            <consortium name="The Broad Institute Genome Sequencing Center for Infectious Disease"/>
            <person name="Wu L."/>
            <person name="Ma J."/>
        </authorList>
    </citation>
    <scope>NUCLEOTIDE SEQUENCE [LARGE SCALE GENOMIC DNA]</scope>
    <source>
        <strain evidence="8">CGMCC 1.12707</strain>
    </source>
</reference>
<dbReference type="InterPro" id="IPR036388">
    <property type="entry name" value="WH-like_DNA-bd_sf"/>
</dbReference>
<dbReference type="Gene3D" id="1.10.10.10">
    <property type="entry name" value="Winged helix-like DNA-binding domain superfamily/Winged helix DNA-binding domain"/>
    <property type="match status" value="1"/>
</dbReference>
<gene>
    <name evidence="5" type="ORF">GCM10010984_00880</name>
    <name evidence="6" type="ORF">SAMN05443634_107201</name>
</gene>
<dbReference type="GO" id="GO:0003677">
    <property type="term" value="F:DNA binding"/>
    <property type="evidence" value="ECO:0007669"/>
    <property type="project" value="UniProtKB-KW"/>
</dbReference>
<reference evidence="5" key="5">
    <citation type="submission" date="2024-05" db="EMBL/GenBank/DDBJ databases">
        <authorList>
            <person name="Sun Q."/>
            <person name="Zhou Y."/>
        </authorList>
    </citation>
    <scope>NUCLEOTIDE SEQUENCE</scope>
    <source>
        <strain evidence="5">CGMCC 1.12707</strain>
    </source>
</reference>
<protein>
    <submittedName>
        <fullName evidence="5 6">Transcriptional regulator</fullName>
    </submittedName>
</protein>
<keyword evidence="1" id="KW-0805">Transcription regulation</keyword>
<evidence type="ECO:0000256" key="2">
    <source>
        <dbReference type="ARBA" id="ARBA00023125"/>
    </source>
</evidence>
<reference evidence="7" key="2">
    <citation type="submission" date="2016-11" db="EMBL/GenBank/DDBJ databases">
        <authorList>
            <person name="Varghese N."/>
            <person name="Submissions S."/>
        </authorList>
    </citation>
    <scope>NUCLEOTIDE SEQUENCE [LARGE SCALE GENOMIC DNA]</scope>
    <source>
        <strain evidence="7">DSM 27989</strain>
    </source>
</reference>
<dbReference type="STRING" id="1434701.SAMN05443634_107201"/>
<evidence type="ECO:0000259" key="4">
    <source>
        <dbReference type="PROSITE" id="PS51118"/>
    </source>
</evidence>
<evidence type="ECO:0000313" key="6">
    <source>
        <dbReference type="EMBL" id="SHL26496.1"/>
    </source>
</evidence>
<proteinExistence type="predicted"/>
<keyword evidence="8" id="KW-1185">Reference proteome</keyword>
<reference evidence="6" key="3">
    <citation type="submission" date="2016-11" db="EMBL/GenBank/DDBJ databases">
        <authorList>
            <person name="Jaros S."/>
            <person name="Januszkiewicz K."/>
            <person name="Wedrychowicz H."/>
        </authorList>
    </citation>
    <scope>NUCLEOTIDE SEQUENCE [LARGE SCALE GENOMIC DNA]</scope>
    <source>
        <strain evidence="6">DSM 27989</strain>
    </source>
</reference>
<evidence type="ECO:0000313" key="8">
    <source>
        <dbReference type="Proteomes" id="UP000650994"/>
    </source>
</evidence>
<dbReference type="EMBL" id="FRBH01000007">
    <property type="protein sequence ID" value="SHL26496.1"/>
    <property type="molecule type" value="Genomic_DNA"/>
</dbReference>
<name>A0A1M6Z7R1_9FLAO</name>
<dbReference type="RefSeq" id="WP_072932395.1">
    <property type="nucleotide sequence ID" value="NZ_BMFL01000001.1"/>
</dbReference>
<dbReference type="Proteomes" id="UP000650994">
    <property type="component" value="Unassembled WGS sequence"/>
</dbReference>
<evidence type="ECO:0000256" key="3">
    <source>
        <dbReference type="ARBA" id="ARBA00023163"/>
    </source>
</evidence>
<organism evidence="6 7">
    <name type="scientific">Chishuiella changwenlii</name>
    <dbReference type="NCBI Taxonomy" id="1434701"/>
    <lineage>
        <taxon>Bacteria</taxon>
        <taxon>Pseudomonadati</taxon>
        <taxon>Bacteroidota</taxon>
        <taxon>Flavobacteriia</taxon>
        <taxon>Flavobacteriales</taxon>
        <taxon>Weeksellaceae</taxon>
        <taxon>Chishuiella</taxon>
    </lineage>
</organism>
<dbReference type="EMBL" id="BMFL01000001">
    <property type="protein sequence ID" value="GGE86910.1"/>
    <property type="molecule type" value="Genomic_DNA"/>
</dbReference>
<evidence type="ECO:0000313" key="7">
    <source>
        <dbReference type="Proteomes" id="UP000184120"/>
    </source>
</evidence>
<dbReference type="Pfam" id="PF01638">
    <property type="entry name" value="HxlR"/>
    <property type="match status" value="1"/>
</dbReference>
<keyword evidence="3" id="KW-0804">Transcription</keyword>
<reference evidence="5" key="1">
    <citation type="journal article" date="2014" name="Int. J. Syst. Evol. Microbiol.">
        <title>Complete genome of a new Firmicutes species belonging to the dominant human colonic microbiota ('Ruminococcus bicirculans') reveals two chromosomes and a selective capacity to utilize plant glucans.</title>
        <authorList>
            <consortium name="NISC Comparative Sequencing Program"/>
            <person name="Wegmann U."/>
            <person name="Louis P."/>
            <person name="Goesmann A."/>
            <person name="Henrissat B."/>
            <person name="Duncan S.H."/>
            <person name="Flint H.J."/>
        </authorList>
    </citation>
    <scope>NUCLEOTIDE SEQUENCE</scope>
    <source>
        <strain evidence="5">CGMCC 1.12707</strain>
    </source>
</reference>
<dbReference type="Proteomes" id="UP000184120">
    <property type="component" value="Unassembled WGS sequence"/>
</dbReference>
<dbReference type="AlphaFoldDB" id="A0A1M6Z7R1"/>
<dbReference type="PANTHER" id="PTHR33204:SF29">
    <property type="entry name" value="TRANSCRIPTIONAL REGULATOR"/>
    <property type="match status" value="1"/>
</dbReference>
<feature type="domain" description="HTH hxlR-type" evidence="4">
    <location>
        <begin position="21"/>
        <end position="119"/>
    </location>
</feature>
<sequence length="122" mass="14568">MSNRKENSTYSINEKIVHEECDLIYAINKLGGRWKLYILSKLEGRKMRYKELRDEIHPITERMLTLQLKALEEDKLVKRTVYADVPPRTEYELTEYAKKLIPIWNSLIEWGGSHKEIMKEDL</sequence>
<dbReference type="SUPFAM" id="SSF46785">
    <property type="entry name" value="Winged helix' DNA-binding domain"/>
    <property type="match status" value="1"/>
</dbReference>
<evidence type="ECO:0000256" key="1">
    <source>
        <dbReference type="ARBA" id="ARBA00023015"/>
    </source>
</evidence>
<dbReference type="PANTHER" id="PTHR33204">
    <property type="entry name" value="TRANSCRIPTIONAL REGULATOR, MARR FAMILY"/>
    <property type="match status" value="1"/>
</dbReference>
<evidence type="ECO:0000313" key="5">
    <source>
        <dbReference type="EMBL" id="GGE86910.1"/>
    </source>
</evidence>
<dbReference type="OrthoDB" id="9797599at2"/>